<dbReference type="Gene3D" id="3.40.50.2020">
    <property type="match status" value="1"/>
</dbReference>
<dbReference type="InterPro" id="IPR051910">
    <property type="entry name" value="ComF/GntX_DNA_util-trans"/>
</dbReference>
<protein>
    <submittedName>
        <fullName evidence="3">ComF family protein</fullName>
    </submittedName>
</protein>
<name>A0A841L7Y5_9SPHN</name>
<keyword evidence="4" id="KW-1185">Reference proteome</keyword>
<sequence length="241" mass="25356">MAIPALLAPVFDLILPPRCPACGVIVDGDGRFCVPCWSGLDFLGPPQCDQCGDPFSHDRGAGALCGACLAAPPPWRHARAALRYEGAARAALLRFKLADREHLAAMMVPHMLRAGGGLLAPGVLLVPVPLHRWRLWRRGFNQAALLARGLAGASGASLAIDGLERVRATRPSVGLGVEARARNVRGAFRVRDKALIAGRPVVLVDDVLTSGATASACARTLLRGGAATVDVLTFARVVREV</sequence>
<feature type="domain" description="Double zinc ribbon" evidence="2">
    <location>
        <begin position="11"/>
        <end position="69"/>
    </location>
</feature>
<dbReference type="PANTHER" id="PTHR47505:SF1">
    <property type="entry name" value="DNA UTILIZATION PROTEIN YHGH"/>
    <property type="match status" value="1"/>
</dbReference>
<reference evidence="3 4" key="1">
    <citation type="submission" date="2020-08" db="EMBL/GenBank/DDBJ databases">
        <title>Genomic Encyclopedia of Type Strains, Phase IV (KMG-IV): sequencing the most valuable type-strain genomes for metagenomic binning, comparative biology and taxonomic classification.</title>
        <authorList>
            <person name="Goeker M."/>
        </authorList>
    </citation>
    <scope>NUCLEOTIDE SEQUENCE [LARGE SCALE GENOMIC DNA]</scope>
    <source>
        <strain evidence="3 4">DSM 102189</strain>
    </source>
</reference>
<comment type="similarity">
    <text evidence="1">Belongs to the ComF/GntX family.</text>
</comment>
<evidence type="ECO:0000313" key="3">
    <source>
        <dbReference type="EMBL" id="MBB6229119.1"/>
    </source>
</evidence>
<accession>A0A841L7Y5</accession>
<dbReference type="RefSeq" id="WP_341534474.1">
    <property type="nucleotide sequence ID" value="NZ_JACIIV010000032.1"/>
</dbReference>
<evidence type="ECO:0000313" key="4">
    <source>
        <dbReference type="Proteomes" id="UP000538147"/>
    </source>
</evidence>
<dbReference type="AlphaFoldDB" id="A0A841L7Y5"/>
<organism evidence="3 4">
    <name type="scientific">Polymorphobacter multimanifer</name>
    <dbReference type="NCBI Taxonomy" id="1070431"/>
    <lineage>
        <taxon>Bacteria</taxon>
        <taxon>Pseudomonadati</taxon>
        <taxon>Pseudomonadota</taxon>
        <taxon>Alphaproteobacteria</taxon>
        <taxon>Sphingomonadales</taxon>
        <taxon>Sphingosinicellaceae</taxon>
        <taxon>Polymorphobacter</taxon>
    </lineage>
</organism>
<dbReference type="SUPFAM" id="SSF53271">
    <property type="entry name" value="PRTase-like"/>
    <property type="match status" value="1"/>
</dbReference>
<dbReference type="EMBL" id="JACIIV010000032">
    <property type="protein sequence ID" value="MBB6229119.1"/>
    <property type="molecule type" value="Genomic_DNA"/>
</dbReference>
<dbReference type="InterPro" id="IPR044005">
    <property type="entry name" value="DZR_2"/>
</dbReference>
<dbReference type="InterPro" id="IPR000836">
    <property type="entry name" value="PRTase_dom"/>
</dbReference>
<dbReference type="Proteomes" id="UP000538147">
    <property type="component" value="Unassembled WGS sequence"/>
</dbReference>
<gene>
    <name evidence="3" type="ORF">FHS79_003318</name>
</gene>
<evidence type="ECO:0000256" key="1">
    <source>
        <dbReference type="ARBA" id="ARBA00008007"/>
    </source>
</evidence>
<dbReference type="InterPro" id="IPR029057">
    <property type="entry name" value="PRTase-like"/>
</dbReference>
<dbReference type="CDD" id="cd06223">
    <property type="entry name" value="PRTases_typeI"/>
    <property type="match status" value="1"/>
</dbReference>
<dbReference type="PANTHER" id="PTHR47505">
    <property type="entry name" value="DNA UTILIZATION PROTEIN YHGH"/>
    <property type="match status" value="1"/>
</dbReference>
<comment type="caution">
    <text evidence="3">The sequence shown here is derived from an EMBL/GenBank/DDBJ whole genome shotgun (WGS) entry which is preliminary data.</text>
</comment>
<evidence type="ECO:0000259" key="2">
    <source>
        <dbReference type="Pfam" id="PF18912"/>
    </source>
</evidence>
<dbReference type="Pfam" id="PF18912">
    <property type="entry name" value="DZR_2"/>
    <property type="match status" value="1"/>
</dbReference>
<proteinExistence type="inferred from homology"/>